<accession>A0AA42BR43</accession>
<name>A0AA42BR43_9BACI</name>
<dbReference type="AlphaFoldDB" id="A0AA42BR43"/>
<dbReference type="EMBL" id="JANCLT010000009">
    <property type="protein sequence ID" value="MCP8970031.1"/>
    <property type="molecule type" value="Genomic_DNA"/>
</dbReference>
<evidence type="ECO:0000313" key="1">
    <source>
        <dbReference type="EMBL" id="MCP8970031.1"/>
    </source>
</evidence>
<organism evidence="1 2">
    <name type="scientific">Ectobacillus ponti</name>
    <dbReference type="NCBI Taxonomy" id="2961894"/>
    <lineage>
        <taxon>Bacteria</taxon>
        <taxon>Bacillati</taxon>
        <taxon>Bacillota</taxon>
        <taxon>Bacilli</taxon>
        <taxon>Bacillales</taxon>
        <taxon>Bacillaceae</taxon>
        <taxon>Ectobacillus</taxon>
    </lineage>
</organism>
<dbReference type="Proteomes" id="UP001156102">
    <property type="component" value="Unassembled WGS sequence"/>
</dbReference>
<reference evidence="1" key="1">
    <citation type="submission" date="2022-07" db="EMBL/GenBank/DDBJ databases">
        <authorList>
            <person name="Li W.-J."/>
            <person name="Deng Q.-Q."/>
        </authorList>
    </citation>
    <scope>NUCLEOTIDE SEQUENCE</scope>
    <source>
        <strain evidence="1">SYSU M60031</strain>
    </source>
</reference>
<sequence length="74" mass="8561">MSGSRNKWDSPDREQEDVGVIDMNEVVDHIEEQLPVLDKQLVERAPKDALELRKMIGTRSIPGRTLVDLYKENR</sequence>
<dbReference type="RefSeq" id="WP_254759951.1">
    <property type="nucleotide sequence ID" value="NZ_JANCLT010000009.1"/>
</dbReference>
<keyword evidence="2" id="KW-1185">Reference proteome</keyword>
<protein>
    <submittedName>
        <fullName evidence="1">Uncharacterized protein</fullName>
    </submittedName>
</protein>
<evidence type="ECO:0000313" key="2">
    <source>
        <dbReference type="Proteomes" id="UP001156102"/>
    </source>
</evidence>
<comment type="caution">
    <text evidence="1">The sequence shown here is derived from an EMBL/GenBank/DDBJ whole genome shotgun (WGS) entry which is preliminary data.</text>
</comment>
<gene>
    <name evidence="1" type="ORF">NK662_16025</name>
</gene>
<proteinExistence type="predicted"/>